<comment type="caution">
    <text evidence="1">The sequence shown here is derived from an EMBL/GenBank/DDBJ whole genome shotgun (WGS) entry which is preliminary data.</text>
</comment>
<reference evidence="1 2" key="1">
    <citation type="journal article" date="2016" name="Nat. Commun.">
        <title>Thousands of microbial genomes shed light on interconnected biogeochemical processes in an aquifer system.</title>
        <authorList>
            <person name="Anantharaman K."/>
            <person name="Brown C.T."/>
            <person name="Hug L.A."/>
            <person name="Sharon I."/>
            <person name="Castelle C.J."/>
            <person name="Probst A.J."/>
            <person name="Thomas B.C."/>
            <person name="Singh A."/>
            <person name="Wilkins M.J."/>
            <person name="Karaoz U."/>
            <person name="Brodie E.L."/>
            <person name="Williams K.H."/>
            <person name="Hubbard S.S."/>
            <person name="Banfield J.F."/>
        </authorList>
    </citation>
    <scope>NUCLEOTIDE SEQUENCE [LARGE SCALE GENOMIC DNA]</scope>
</reference>
<dbReference type="AlphaFoldDB" id="A0A1G2K9V1"/>
<gene>
    <name evidence="1" type="ORF">A2633_00225</name>
</gene>
<protein>
    <submittedName>
        <fullName evidence="1">Uncharacterized protein</fullName>
    </submittedName>
</protein>
<organism evidence="1 2">
    <name type="scientific">Candidatus Sungbacteria bacterium RIFCSPHIGHO2_01_FULL_47_32</name>
    <dbReference type="NCBI Taxonomy" id="1802264"/>
    <lineage>
        <taxon>Bacteria</taxon>
        <taxon>Candidatus Sungiibacteriota</taxon>
    </lineage>
</organism>
<evidence type="ECO:0000313" key="2">
    <source>
        <dbReference type="Proteomes" id="UP000177152"/>
    </source>
</evidence>
<sequence>MAVPSGLAFTIAHNASEIGTKRARRKLKGTAGLSLYMVFIAVPRKEINYPDSNFLTLLSCKLNNKPDPNSPCLFPIYLYHQANKALLKTIQKLGKTVCRE</sequence>
<dbReference type="Proteomes" id="UP000177152">
    <property type="component" value="Unassembled WGS sequence"/>
</dbReference>
<accession>A0A1G2K9V1</accession>
<evidence type="ECO:0000313" key="1">
    <source>
        <dbReference type="EMBL" id="OGZ95198.1"/>
    </source>
</evidence>
<name>A0A1G2K9V1_9BACT</name>
<dbReference type="EMBL" id="MHQC01000016">
    <property type="protein sequence ID" value="OGZ95198.1"/>
    <property type="molecule type" value="Genomic_DNA"/>
</dbReference>
<proteinExistence type="predicted"/>